<dbReference type="PANTHER" id="PTHR10340">
    <property type="entry name" value="SPHINGOMYELIN PHOSPHODIESTERASE"/>
    <property type="match status" value="1"/>
</dbReference>
<dbReference type="InterPro" id="IPR029052">
    <property type="entry name" value="Metallo-depent_PP-like"/>
</dbReference>
<name>A0A1B6JSZ5_9HEMI</name>
<evidence type="ECO:0000256" key="1">
    <source>
        <dbReference type="ARBA" id="ARBA00022801"/>
    </source>
</evidence>
<evidence type="ECO:0008006" key="5">
    <source>
        <dbReference type="Google" id="ProtNLM"/>
    </source>
</evidence>
<dbReference type="SUPFAM" id="SSF56300">
    <property type="entry name" value="Metallo-dependent phosphatases"/>
    <property type="match status" value="1"/>
</dbReference>
<dbReference type="EMBL" id="GECU01005399">
    <property type="protein sequence ID" value="JAT02308.1"/>
    <property type="molecule type" value="Transcribed_RNA"/>
</dbReference>
<keyword evidence="2" id="KW-0325">Glycoprotein</keyword>
<reference evidence="4" key="1">
    <citation type="submission" date="2015-11" db="EMBL/GenBank/DDBJ databases">
        <title>De novo transcriptome assembly of four potential Pierce s Disease insect vectors from Arizona vineyards.</title>
        <authorList>
            <person name="Tassone E.E."/>
        </authorList>
    </citation>
    <scope>NUCLEOTIDE SEQUENCE</scope>
</reference>
<keyword evidence="3" id="KW-0732">Signal</keyword>
<proteinExistence type="predicted"/>
<keyword evidence="1" id="KW-0378">Hydrolase</keyword>
<dbReference type="GO" id="GO:0005615">
    <property type="term" value="C:extracellular space"/>
    <property type="evidence" value="ECO:0007669"/>
    <property type="project" value="TreeGrafter"/>
</dbReference>
<organism evidence="4">
    <name type="scientific">Homalodisca liturata</name>
    <dbReference type="NCBI Taxonomy" id="320908"/>
    <lineage>
        <taxon>Eukaryota</taxon>
        <taxon>Metazoa</taxon>
        <taxon>Ecdysozoa</taxon>
        <taxon>Arthropoda</taxon>
        <taxon>Hexapoda</taxon>
        <taxon>Insecta</taxon>
        <taxon>Pterygota</taxon>
        <taxon>Neoptera</taxon>
        <taxon>Paraneoptera</taxon>
        <taxon>Hemiptera</taxon>
        <taxon>Auchenorrhyncha</taxon>
        <taxon>Membracoidea</taxon>
        <taxon>Cicadellidae</taxon>
        <taxon>Cicadellinae</taxon>
        <taxon>Proconiini</taxon>
        <taxon>Homalodisca</taxon>
    </lineage>
</organism>
<evidence type="ECO:0000313" key="4">
    <source>
        <dbReference type="EMBL" id="JAT02308.1"/>
    </source>
</evidence>
<evidence type="ECO:0000256" key="3">
    <source>
        <dbReference type="SAM" id="SignalP"/>
    </source>
</evidence>
<accession>A0A1B6JSZ5</accession>
<feature type="chain" id="PRO_5008585993" description="Calcineurin-like phosphoesterase domain-containing protein" evidence="3">
    <location>
        <begin position="21"/>
        <end position="106"/>
    </location>
</feature>
<protein>
    <recommendedName>
        <fullName evidence="5">Calcineurin-like phosphoesterase domain-containing protein</fullName>
    </recommendedName>
</protein>
<feature type="non-terminal residue" evidence="4">
    <location>
        <position position="106"/>
    </location>
</feature>
<feature type="signal peptide" evidence="3">
    <location>
        <begin position="1"/>
        <end position="20"/>
    </location>
</feature>
<sequence>MQYMVFLLNAVFLLHIKVEAKTIGYFWHLTDIHWDPNYNTKDHNCLRVGSSGPRGKYGEHSCDSPWSLVQSAAEAMANKQRDDIEFILWTGDSLTNSRNINKMAAL</sequence>
<dbReference type="PANTHER" id="PTHR10340:SF57">
    <property type="entry name" value="METALLOPHOS DOMAIN-CONTAINING PROTEIN"/>
    <property type="match status" value="1"/>
</dbReference>
<dbReference type="GO" id="GO:0008081">
    <property type="term" value="F:phosphoric diester hydrolase activity"/>
    <property type="evidence" value="ECO:0007669"/>
    <property type="project" value="TreeGrafter"/>
</dbReference>
<gene>
    <name evidence="4" type="ORF">g.56843</name>
</gene>
<dbReference type="AlphaFoldDB" id="A0A1B6JSZ5"/>
<evidence type="ECO:0000256" key="2">
    <source>
        <dbReference type="ARBA" id="ARBA00023180"/>
    </source>
</evidence>